<evidence type="ECO:0000256" key="1">
    <source>
        <dbReference type="SAM" id="Coils"/>
    </source>
</evidence>
<evidence type="ECO:0000256" key="2">
    <source>
        <dbReference type="SAM" id="MobiDB-lite"/>
    </source>
</evidence>
<name>A0AAD8Y3V5_9STRA</name>
<feature type="compositionally biased region" description="Polar residues" evidence="2">
    <location>
        <begin position="206"/>
        <end position="219"/>
    </location>
</feature>
<feature type="compositionally biased region" description="Polar residues" evidence="2">
    <location>
        <begin position="122"/>
        <end position="135"/>
    </location>
</feature>
<accession>A0AAD8Y3V5</accession>
<evidence type="ECO:0000313" key="4">
    <source>
        <dbReference type="Proteomes" id="UP001224775"/>
    </source>
</evidence>
<feature type="compositionally biased region" description="Low complexity" evidence="2">
    <location>
        <begin position="227"/>
        <end position="248"/>
    </location>
</feature>
<feature type="compositionally biased region" description="Polar residues" evidence="2">
    <location>
        <begin position="458"/>
        <end position="485"/>
    </location>
</feature>
<feature type="region of interest" description="Disordered" evidence="2">
    <location>
        <begin position="393"/>
        <end position="412"/>
    </location>
</feature>
<feature type="compositionally biased region" description="Low complexity" evidence="2">
    <location>
        <begin position="10"/>
        <end position="29"/>
    </location>
</feature>
<evidence type="ECO:0000313" key="3">
    <source>
        <dbReference type="EMBL" id="KAK1738723.1"/>
    </source>
</evidence>
<feature type="compositionally biased region" description="Basic and acidic residues" evidence="2">
    <location>
        <begin position="83"/>
        <end position="93"/>
    </location>
</feature>
<feature type="region of interest" description="Disordered" evidence="2">
    <location>
        <begin position="52"/>
        <end position="148"/>
    </location>
</feature>
<feature type="region of interest" description="Disordered" evidence="2">
    <location>
        <begin position="188"/>
        <end position="270"/>
    </location>
</feature>
<feature type="region of interest" description="Disordered" evidence="2">
    <location>
        <begin position="419"/>
        <end position="485"/>
    </location>
</feature>
<keyword evidence="4" id="KW-1185">Reference proteome</keyword>
<gene>
    <name evidence="3" type="ORF">QTG54_010753</name>
</gene>
<dbReference type="EMBL" id="JATAAI010000020">
    <property type="protein sequence ID" value="KAK1738723.1"/>
    <property type="molecule type" value="Genomic_DNA"/>
</dbReference>
<proteinExistence type="predicted"/>
<dbReference type="AlphaFoldDB" id="A0AAD8Y3V5"/>
<dbReference type="Proteomes" id="UP001224775">
    <property type="component" value="Unassembled WGS sequence"/>
</dbReference>
<feature type="region of interest" description="Disordered" evidence="2">
    <location>
        <begin position="1"/>
        <end position="29"/>
    </location>
</feature>
<reference evidence="3" key="1">
    <citation type="submission" date="2023-06" db="EMBL/GenBank/DDBJ databases">
        <title>Survivors Of The Sea: Transcriptome response of Skeletonema marinoi to long-term dormancy.</title>
        <authorList>
            <person name="Pinder M.I.M."/>
            <person name="Kourtchenko O."/>
            <person name="Robertson E.K."/>
            <person name="Larsson T."/>
            <person name="Maumus F."/>
            <person name="Osuna-Cruz C.M."/>
            <person name="Vancaester E."/>
            <person name="Stenow R."/>
            <person name="Vandepoele K."/>
            <person name="Ploug H."/>
            <person name="Bruchert V."/>
            <person name="Godhe A."/>
            <person name="Topel M."/>
        </authorList>
    </citation>
    <scope>NUCLEOTIDE SEQUENCE</scope>
    <source>
        <strain evidence="3">R05AC</strain>
    </source>
</reference>
<organism evidence="3 4">
    <name type="scientific">Skeletonema marinoi</name>
    <dbReference type="NCBI Taxonomy" id="267567"/>
    <lineage>
        <taxon>Eukaryota</taxon>
        <taxon>Sar</taxon>
        <taxon>Stramenopiles</taxon>
        <taxon>Ochrophyta</taxon>
        <taxon>Bacillariophyta</taxon>
        <taxon>Coscinodiscophyceae</taxon>
        <taxon>Thalassiosirophycidae</taxon>
        <taxon>Thalassiosirales</taxon>
        <taxon>Skeletonemataceae</taxon>
        <taxon>Skeletonema</taxon>
        <taxon>Skeletonema marinoi-dohrnii complex</taxon>
    </lineage>
</organism>
<protein>
    <submittedName>
        <fullName evidence="3">Uncharacterized protein</fullName>
    </submittedName>
</protein>
<comment type="caution">
    <text evidence="3">The sequence shown here is derived from an EMBL/GenBank/DDBJ whole genome shotgun (WGS) entry which is preliminary data.</text>
</comment>
<feature type="coiled-coil region" evidence="1">
    <location>
        <begin position="282"/>
        <end position="316"/>
    </location>
</feature>
<sequence>MTATLSPTRSATAMASKSPSSSSKNTNNNNKLSAAADLIRNLDAALLEMTNSAAKSADDAARARRNARTAGEVARRYGKRNKSSPEKSLLEKKREKRAAARLAAEAKQRREHPRSSPVRTAPSATTNYMNSSPSSYRGDPDYLNQSGDSLRYSIQSNDYFSDQFRGSVSRYNDDDGEEKFNIDSLRESTQQPIMEDQPNLHDGYQNDDSNMEDYSQNMESYYDEQQHQPQQQSVAAAAAEETESMYSSPTRNPPISPRKQPTTSARIQASHAEDVLTLALELERTRSALKDANAQLVNVQSQNEDLQSQLLQHNSNITATLEDQQQQSSSQVMEELRMEKIRSKAAEEDAALALELAKDAQAVKEECEEWLTRSLDEIEFWKNKCLEMEKDFGKQEQQQKQSVEEVGDDDNDGKKLVRFKEECPPSPVVSVEGGDAATVDETEKRPPPTEYPFHPSPKNDTWSTPQTTGNRRFPFTPNSAPTPSSKSAIANGRLYLHNASPLLSPNGELSPHPSIRASELMKRSAETRRILRERLSSSGRLDSSGPSPPPSMAHIAAMTKGNAMSNDTSHQGAAIYKTVGNVLHESGHRLKLDGKKWTQDGSQAAIATAAALESMVKEYCGQVEGKIGQQNEKIDELTAFCDHLEVEFINSR</sequence>
<keyword evidence="1" id="KW-0175">Coiled coil</keyword>